<evidence type="ECO:0000256" key="2">
    <source>
        <dbReference type="ARBA" id="ARBA00012417"/>
    </source>
</evidence>
<dbReference type="Gene3D" id="3.30.70.370">
    <property type="match status" value="2"/>
</dbReference>
<comment type="similarity">
    <text evidence="1">Belongs to the DNA polymerase type-A family.</text>
</comment>
<dbReference type="GO" id="GO:0039693">
    <property type="term" value="P:viral DNA genome replication"/>
    <property type="evidence" value="ECO:0007669"/>
    <property type="project" value="UniProtKB-KW"/>
</dbReference>
<keyword evidence="9" id="KW-0238">DNA-binding</keyword>
<evidence type="ECO:0000313" key="12">
    <source>
        <dbReference type="EMBL" id="CAB5222426.1"/>
    </source>
</evidence>
<evidence type="ECO:0000256" key="1">
    <source>
        <dbReference type="ARBA" id="ARBA00007705"/>
    </source>
</evidence>
<evidence type="ECO:0000256" key="4">
    <source>
        <dbReference type="ARBA" id="ARBA00022679"/>
    </source>
</evidence>
<dbReference type="Pfam" id="PF00476">
    <property type="entry name" value="DNA_pol_A"/>
    <property type="match status" value="1"/>
</dbReference>
<keyword evidence="12" id="KW-0540">Nuclease</keyword>
<evidence type="ECO:0000256" key="6">
    <source>
        <dbReference type="ARBA" id="ARBA00022705"/>
    </source>
</evidence>
<evidence type="ECO:0000259" key="11">
    <source>
        <dbReference type="SMART" id="SM00482"/>
    </source>
</evidence>
<comment type="catalytic activity">
    <reaction evidence="10">
        <text>DNA(n) + a 2'-deoxyribonucleoside 5'-triphosphate = DNA(n+1) + diphosphate</text>
        <dbReference type="Rhea" id="RHEA:22508"/>
        <dbReference type="Rhea" id="RHEA-COMP:17339"/>
        <dbReference type="Rhea" id="RHEA-COMP:17340"/>
        <dbReference type="ChEBI" id="CHEBI:33019"/>
        <dbReference type="ChEBI" id="CHEBI:61560"/>
        <dbReference type="ChEBI" id="CHEBI:173112"/>
        <dbReference type="EC" id="2.7.7.7"/>
    </reaction>
</comment>
<dbReference type="InterPro" id="IPR036397">
    <property type="entry name" value="RNaseH_sf"/>
</dbReference>
<organism evidence="12">
    <name type="scientific">uncultured Caudovirales phage</name>
    <dbReference type="NCBI Taxonomy" id="2100421"/>
    <lineage>
        <taxon>Viruses</taxon>
        <taxon>Duplodnaviria</taxon>
        <taxon>Heunggongvirae</taxon>
        <taxon>Uroviricota</taxon>
        <taxon>Caudoviricetes</taxon>
        <taxon>Peduoviridae</taxon>
        <taxon>Maltschvirus</taxon>
        <taxon>Maltschvirus maltsch</taxon>
    </lineage>
</organism>
<dbReference type="SMART" id="SM00482">
    <property type="entry name" value="POLAc"/>
    <property type="match status" value="1"/>
</dbReference>
<dbReference type="SUPFAM" id="SSF56672">
    <property type="entry name" value="DNA/RNA polymerases"/>
    <property type="match status" value="1"/>
</dbReference>
<keyword evidence="8" id="KW-1194">Viral DNA replication</keyword>
<dbReference type="GO" id="GO:0006302">
    <property type="term" value="P:double-strand break repair"/>
    <property type="evidence" value="ECO:0007669"/>
    <property type="project" value="TreeGrafter"/>
</dbReference>
<keyword evidence="5" id="KW-0548">Nucleotidyltransferase</keyword>
<dbReference type="GO" id="GO:0004527">
    <property type="term" value="F:exonuclease activity"/>
    <property type="evidence" value="ECO:0007669"/>
    <property type="project" value="UniProtKB-KW"/>
</dbReference>
<evidence type="ECO:0000256" key="10">
    <source>
        <dbReference type="ARBA" id="ARBA00049244"/>
    </source>
</evidence>
<feature type="domain" description="DNA-directed DNA polymerase family A palm" evidence="11">
    <location>
        <begin position="342"/>
        <end position="532"/>
    </location>
</feature>
<dbReference type="PROSITE" id="PS00447">
    <property type="entry name" value="DNA_POLYMERASE_A"/>
    <property type="match status" value="1"/>
</dbReference>
<dbReference type="InterPro" id="IPR012337">
    <property type="entry name" value="RNaseH-like_sf"/>
</dbReference>
<keyword evidence="12" id="KW-0378">Hydrolase</keyword>
<accession>A0A6J7WWN6</accession>
<dbReference type="GO" id="GO:0003677">
    <property type="term" value="F:DNA binding"/>
    <property type="evidence" value="ECO:0007669"/>
    <property type="project" value="UniProtKB-KW"/>
</dbReference>
<dbReference type="InterPro" id="IPR019760">
    <property type="entry name" value="DNA-dir_DNA_pol_A_CS"/>
</dbReference>
<evidence type="ECO:0000256" key="3">
    <source>
        <dbReference type="ARBA" id="ARBA00015749"/>
    </source>
</evidence>
<dbReference type="PRINTS" id="PR00868">
    <property type="entry name" value="DNAPOLI"/>
</dbReference>
<dbReference type="PANTHER" id="PTHR10133:SF27">
    <property type="entry name" value="DNA POLYMERASE NU"/>
    <property type="match status" value="1"/>
</dbReference>
<dbReference type="Gene3D" id="3.30.420.10">
    <property type="entry name" value="Ribonuclease H-like superfamily/Ribonuclease H"/>
    <property type="match status" value="1"/>
</dbReference>
<keyword evidence="6" id="KW-0235">DNA replication</keyword>
<dbReference type="SUPFAM" id="SSF53098">
    <property type="entry name" value="Ribonuclease H-like"/>
    <property type="match status" value="1"/>
</dbReference>
<evidence type="ECO:0000256" key="9">
    <source>
        <dbReference type="ARBA" id="ARBA00023125"/>
    </source>
</evidence>
<evidence type="ECO:0000256" key="8">
    <source>
        <dbReference type="ARBA" id="ARBA00023109"/>
    </source>
</evidence>
<reference evidence="12" key="1">
    <citation type="submission" date="2020-05" db="EMBL/GenBank/DDBJ databases">
        <authorList>
            <person name="Chiriac C."/>
            <person name="Salcher M."/>
            <person name="Ghai R."/>
            <person name="Kavagutti S V."/>
        </authorList>
    </citation>
    <scope>NUCLEOTIDE SEQUENCE</scope>
</reference>
<dbReference type="GO" id="GO:0003887">
    <property type="term" value="F:DNA-directed DNA polymerase activity"/>
    <property type="evidence" value="ECO:0007669"/>
    <property type="project" value="UniProtKB-KW"/>
</dbReference>
<dbReference type="InterPro" id="IPR001098">
    <property type="entry name" value="DNA-dir_DNA_pol_A_palm_dom"/>
</dbReference>
<sequence>MKRLVVDIETTLDHKAIWLCCTLNIDTGEKHTWYQAKAFQDYIEDATLLIGHNIISFDAYLLNSLWKTKIALSKCYDTLIVSRLLNPSKSEGHSLASWGSELGLQKIDYKEAWEEAMGRPEAYKGESYDEPLMELLNTYCLRDIEVTYLLHAFLVKETAEKGFSEASVLLEHQTAGIIAKQERNGFKLDTPYATMLLTTVKGKLDNIYEQMQARWPPYNQERISEKTGKRLKDAEVVFNPGSRQQIGEKLIELGWKPKTFTPTGQPIVDEGSLAGAKFPEALIIAEYLMLQKRVAQITSWIEAVGDDGRVHGKVITNGAVTGRMTHSSPNMAQIPNSSSVFGPECRECWTVEEGNVLVGCDASGLELRMLAHYMKDKDYVETVVNGSSKNGTDVHTKNQKAAGLQTRDQAKTFIYGFLYGAGPAKIGQIVGGNAKDGKRLIDSFLTSTPALARLRNHVSKVAGKGYVPGLDGRKIWVRSEHAALNSLLQGAGAIVMKQALVLFDEKIRKHKWPVKMVVNVHDEFQWETEEKYAIITGTAARESIIEAGEFYKLRCPLDGEFKYGKSWRNTH</sequence>
<gene>
    <name evidence="12" type="ORF">UFOVP371_6</name>
</gene>
<protein>
    <recommendedName>
        <fullName evidence="3">DNA polymerase</fullName>
        <ecNumber evidence="2">2.7.7.7</ecNumber>
    </recommendedName>
</protein>
<proteinExistence type="inferred from homology"/>
<dbReference type="InterPro" id="IPR002298">
    <property type="entry name" value="DNA_polymerase_A"/>
</dbReference>
<dbReference type="GO" id="GO:0006261">
    <property type="term" value="P:DNA-templated DNA replication"/>
    <property type="evidence" value="ECO:0007669"/>
    <property type="project" value="InterPro"/>
</dbReference>
<keyword evidence="12" id="KW-0269">Exonuclease</keyword>
<evidence type="ECO:0000256" key="5">
    <source>
        <dbReference type="ARBA" id="ARBA00022695"/>
    </source>
</evidence>
<name>A0A6J7WWN6_9CAUD</name>
<keyword evidence="7" id="KW-0239">DNA-directed DNA polymerase</keyword>
<evidence type="ECO:0000256" key="7">
    <source>
        <dbReference type="ARBA" id="ARBA00022932"/>
    </source>
</evidence>
<keyword evidence="4" id="KW-0808">Transferase</keyword>
<dbReference type="InterPro" id="IPR043502">
    <property type="entry name" value="DNA/RNA_pol_sf"/>
</dbReference>
<dbReference type="PANTHER" id="PTHR10133">
    <property type="entry name" value="DNA POLYMERASE I"/>
    <property type="match status" value="1"/>
</dbReference>
<dbReference type="EMBL" id="LR798312">
    <property type="protein sequence ID" value="CAB5222426.1"/>
    <property type="molecule type" value="Genomic_DNA"/>
</dbReference>
<dbReference type="EC" id="2.7.7.7" evidence="2"/>